<sequence length="67" mass="7455">MEIKEVQSILTIGETVAVEFKRCGNGIENDTYETVCSFLNRFGGDLFMGILDDGTVVGIPEKQLLIW</sequence>
<evidence type="ECO:0000259" key="1">
    <source>
        <dbReference type="Pfam" id="PF04326"/>
    </source>
</evidence>
<proteinExistence type="predicted"/>
<dbReference type="Proteomes" id="UP000003793">
    <property type="component" value="Unassembled WGS sequence"/>
</dbReference>
<gene>
    <name evidence="2" type="ORF">COPCOM_02787</name>
</gene>
<dbReference type="InterPro" id="IPR038461">
    <property type="entry name" value="Schlafen_AlbA_2_dom_sf"/>
</dbReference>
<feature type="domain" description="Schlafen AlbA-2" evidence="1">
    <location>
        <begin position="14"/>
        <end position="61"/>
    </location>
</feature>
<name>C0BC96_9FIRM</name>
<comment type="caution">
    <text evidence="2">The sequence shown here is derived from an EMBL/GenBank/DDBJ whole genome shotgun (WGS) entry which is preliminary data.</text>
</comment>
<dbReference type="InterPro" id="IPR007421">
    <property type="entry name" value="Schlafen_AlbA_2_dom"/>
</dbReference>
<organism evidence="2 3">
    <name type="scientific">Coprococcus comes ATCC 27758</name>
    <dbReference type="NCBI Taxonomy" id="470146"/>
    <lineage>
        <taxon>Bacteria</taxon>
        <taxon>Bacillati</taxon>
        <taxon>Bacillota</taxon>
        <taxon>Clostridia</taxon>
        <taxon>Lachnospirales</taxon>
        <taxon>Lachnospiraceae</taxon>
        <taxon>Coprococcus</taxon>
    </lineage>
</organism>
<dbReference type="Pfam" id="PF04326">
    <property type="entry name" value="SLFN_AlbA_2"/>
    <property type="match status" value="1"/>
</dbReference>
<protein>
    <recommendedName>
        <fullName evidence="1">Schlafen AlbA-2 domain-containing protein</fullName>
    </recommendedName>
</protein>
<evidence type="ECO:0000313" key="2">
    <source>
        <dbReference type="EMBL" id="EEG88697.1"/>
    </source>
</evidence>
<evidence type="ECO:0000313" key="3">
    <source>
        <dbReference type="Proteomes" id="UP000003793"/>
    </source>
</evidence>
<dbReference type="HOGENOM" id="CLU_2805086_0_0_9"/>
<reference evidence="2 3" key="1">
    <citation type="submission" date="2009-02" db="EMBL/GenBank/DDBJ databases">
        <authorList>
            <person name="Fulton L."/>
            <person name="Clifton S."/>
            <person name="Fulton B."/>
            <person name="Xu J."/>
            <person name="Minx P."/>
            <person name="Pepin K.H."/>
            <person name="Johnson M."/>
            <person name="Bhonagiri V."/>
            <person name="Nash W.E."/>
            <person name="Mardis E.R."/>
            <person name="Wilson R.K."/>
        </authorList>
    </citation>
    <scope>NUCLEOTIDE SEQUENCE [LARGE SCALE GENOMIC DNA]</scope>
    <source>
        <strain evidence="2 3">ATCC 27758</strain>
    </source>
</reference>
<reference evidence="2 3" key="2">
    <citation type="submission" date="2009-03" db="EMBL/GenBank/DDBJ databases">
        <title>Draft genome sequence of Coprococcus comes (ATCC 27758).</title>
        <authorList>
            <person name="Sudarsanam P."/>
            <person name="Ley R."/>
            <person name="Guruge J."/>
            <person name="Turnbaugh P.J."/>
            <person name="Mahowald M."/>
            <person name="Liep D."/>
            <person name="Gordon J."/>
        </authorList>
    </citation>
    <scope>NUCLEOTIDE SEQUENCE [LARGE SCALE GENOMIC DNA]</scope>
    <source>
        <strain evidence="2 3">ATCC 27758</strain>
    </source>
</reference>
<dbReference type="EMBL" id="ABVR01000042">
    <property type="protein sequence ID" value="EEG88697.1"/>
    <property type="molecule type" value="Genomic_DNA"/>
</dbReference>
<dbReference type="Gene3D" id="3.30.950.30">
    <property type="entry name" value="Schlafen, AAA domain"/>
    <property type="match status" value="1"/>
</dbReference>
<dbReference type="AlphaFoldDB" id="C0BC96"/>
<accession>C0BC96</accession>